<dbReference type="EC" id="2.7.11.1" evidence="1"/>
<evidence type="ECO:0000256" key="1">
    <source>
        <dbReference type="ARBA" id="ARBA00012513"/>
    </source>
</evidence>
<reference evidence="4" key="2">
    <citation type="submission" date="2015-01" db="EMBL/GenBank/DDBJ databases">
        <title>Evolutionary Origins and Diversification of the Mycorrhizal Mutualists.</title>
        <authorList>
            <consortium name="DOE Joint Genome Institute"/>
            <consortium name="Mycorrhizal Genomics Consortium"/>
            <person name="Kohler A."/>
            <person name="Kuo A."/>
            <person name="Nagy L.G."/>
            <person name="Floudas D."/>
            <person name="Copeland A."/>
            <person name="Barry K.W."/>
            <person name="Cichocki N."/>
            <person name="Veneault-Fourrey C."/>
            <person name="LaButti K."/>
            <person name="Lindquist E.A."/>
            <person name="Lipzen A."/>
            <person name="Lundell T."/>
            <person name="Morin E."/>
            <person name="Murat C."/>
            <person name="Riley R."/>
            <person name="Ohm R."/>
            <person name="Sun H."/>
            <person name="Tunlid A."/>
            <person name="Henrissat B."/>
            <person name="Grigoriev I.V."/>
            <person name="Hibbett D.S."/>
            <person name="Martin F."/>
        </authorList>
    </citation>
    <scope>NUCLEOTIDE SEQUENCE [LARGE SCALE GENOMIC DNA]</scope>
    <source>
        <strain evidence="4">F 1598</strain>
    </source>
</reference>
<dbReference type="SUPFAM" id="SSF56112">
    <property type="entry name" value="Protein kinase-like (PK-like)"/>
    <property type="match status" value="1"/>
</dbReference>
<sequence length="508" mass="56977">MELAGIALNEVCKQRLYLPAANILVIADQMISALKHVHKNGFVHCDLKPGNILLHPTDPTRLYLVDYGYSRAIASSTPISSNTPSYHVVGTLPYASLNMHYGIPPAPRDDIEFLGYSLLHLASGDLPWLYNVWDGTKKTQYDQVWIKKQQYSGADLAPDGLSFIGEMIDHARSLKFDEFPNYKLFRLQVQEAGERAGLLDSFIVDWNIPSDASIGDRSPCPVPNDPSFALRSGQIVCCQIDTRTTLEGYSARAGDPSFWRDPSLSPDKWNTVIRPVVVLQAEMDKRTLLWTIKVICIGRGALTSTEANMVPISSSPTNGSVMPSPAWPFSDSYCYAFPQPMKFFCYPGEVQPVSSPWMLGTSDVNFLRQKFDNHTLTQTLSRSEKRYYDEKPFVKVTALGLDLEHGNADGEPIEWGGRRAWFDDYLALAQRREAHELAGVEQDASRDRTPLDSYLEWDFELWENYLGELSSSIMEGIDDRAGLLELPSLPVIVDVEASKDVFYQASLK</sequence>
<protein>
    <recommendedName>
        <fullName evidence="1">non-specific serine/threonine protein kinase</fullName>
        <ecNumber evidence="1">2.7.11.1</ecNumber>
    </recommendedName>
</protein>
<evidence type="ECO:0000313" key="3">
    <source>
        <dbReference type="EMBL" id="KIM76796.1"/>
    </source>
</evidence>
<keyword evidence="4" id="KW-1185">Reference proteome</keyword>
<evidence type="ECO:0000259" key="2">
    <source>
        <dbReference type="PROSITE" id="PS50011"/>
    </source>
</evidence>
<dbReference type="PANTHER" id="PTHR11909">
    <property type="entry name" value="CASEIN KINASE-RELATED"/>
    <property type="match status" value="1"/>
</dbReference>
<dbReference type="OrthoDB" id="6511923at2759"/>
<evidence type="ECO:0000313" key="4">
    <source>
        <dbReference type="Proteomes" id="UP000054166"/>
    </source>
</evidence>
<dbReference type="Pfam" id="PF00069">
    <property type="entry name" value="Pkinase"/>
    <property type="match status" value="1"/>
</dbReference>
<dbReference type="STRING" id="765440.A0A0C3FAM7"/>
<dbReference type="GO" id="GO:0005524">
    <property type="term" value="F:ATP binding"/>
    <property type="evidence" value="ECO:0007669"/>
    <property type="project" value="InterPro"/>
</dbReference>
<dbReference type="InParanoid" id="A0A0C3FAM7"/>
<dbReference type="EMBL" id="KN833031">
    <property type="protein sequence ID" value="KIM76796.1"/>
    <property type="molecule type" value="Genomic_DNA"/>
</dbReference>
<dbReference type="PROSITE" id="PS00108">
    <property type="entry name" value="PROTEIN_KINASE_ST"/>
    <property type="match status" value="1"/>
</dbReference>
<name>A0A0C3FAM7_PILCF</name>
<gene>
    <name evidence="3" type="ORF">PILCRDRAFT_637493</name>
</gene>
<dbReference type="HOGENOM" id="CLU_026874_0_0_1"/>
<dbReference type="InterPro" id="IPR050235">
    <property type="entry name" value="CK1_Ser-Thr_kinase"/>
</dbReference>
<dbReference type="GO" id="GO:0004674">
    <property type="term" value="F:protein serine/threonine kinase activity"/>
    <property type="evidence" value="ECO:0007669"/>
    <property type="project" value="UniProtKB-EC"/>
</dbReference>
<organism evidence="3 4">
    <name type="scientific">Piloderma croceum (strain F 1598)</name>
    <dbReference type="NCBI Taxonomy" id="765440"/>
    <lineage>
        <taxon>Eukaryota</taxon>
        <taxon>Fungi</taxon>
        <taxon>Dikarya</taxon>
        <taxon>Basidiomycota</taxon>
        <taxon>Agaricomycotina</taxon>
        <taxon>Agaricomycetes</taxon>
        <taxon>Agaricomycetidae</taxon>
        <taxon>Atheliales</taxon>
        <taxon>Atheliaceae</taxon>
        <taxon>Piloderma</taxon>
    </lineage>
</organism>
<dbReference type="Gene3D" id="1.10.510.10">
    <property type="entry name" value="Transferase(Phosphotransferase) domain 1"/>
    <property type="match status" value="1"/>
</dbReference>
<dbReference type="InterPro" id="IPR011009">
    <property type="entry name" value="Kinase-like_dom_sf"/>
</dbReference>
<dbReference type="PROSITE" id="PS50011">
    <property type="entry name" value="PROTEIN_KINASE_DOM"/>
    <property type="match status" value="1"/>
</dbReference>
<dbReference type="SMART" id="SM00220">
    <property type="entry name" value="S_TKc"/>
    <property type="match status" value="1"/>
</dbReference>
<feature type="domain" description="Protein kinase" evidence="2">
    <location>
        <begin position="1"/>
        <end position="203"/>
    </location>
</feature>
<dbReference type="InterPro" id="IPR008271">
    <property type="entry name" value="Ser/Thr_kinase_AS"/>
</dbReference>
<proteinExistence type="predicted"/>
<dbReference type="AlphaFoldDB" id="A0A0C3FAM7"/>
<dbReference type="Proteomes" id="UP000054166">
    <property type="component" value="Unassembled WGS sequence"/>
</dbReference>
<dbReference type="InterPro" id="IPR000719">
    <property type="entry name" value="Prot_kinase_dom"/>
</dbReference>
<reference evidence="3 4" key="1">
    <citation type="submission" date="2014-04" db="EMBL/GenBank/DDBJ databases">
        <authorList>
            <consortium name="DOE Joint Genome Institute"/>
            <person name="Kuo A."/>
            <person name="Tarkka M."/>
            <person name="Buscot F."/>
            <person name="Kohler A."/>
            <person name="Nagy L.G."/>
            <person name="Floudas D."/>
            <person name="Copeland A."/>
            <person name="Barry K.W."/>
            <person name="Cichocki N."/>
            <person name="Veneault-Fourrey C."/>
            <person name="LaButti K."/>
            <person name="Lindquist E.A."/>
            <person name="Lipzen A."/>
            <person name="Lundell T."/>
            <person name="Morin E."/>
            <person name="Murat C."/>
            <person name="Sun H."/>
            <person name="Tunlid A."/>
            <person name="Henrissat B."/>
            <person name="Grigoriev I.V."/>
            <person name="Hibbett D.S."/>
            <person name="Martin F."/>
            <person name="Nordberg H.P."/>
            <person name="Cantor M.N."/>
            <person name="Hua S.X."/>
        </authorList>
    </citation>
    <scope>NUCLEOTIDE SEQUENCE [LARGE SCALE GENOMIC DNA]</scope>
    <source>
        <strain evidence="3 4">F 1598</strain>
    </source>
</reference>
<accession>A0A0C3FAM7</accession>